<evidence type="ECO:0000256" key="7">
    <source>
        <dbReference type="ARBA" id="ARBA00022898"/>
    </source>
</evidence>
<reference evidence="12 13" key="1">
    <citation type="journal article" date="2016" name="Genome Announc.">
        <title>Draft Genome Sequence of the Anaerobic Ammonium-Oxidizing Bacterium 'Candidatus Brocadia sp. 40'.</title>
        <authorList>
            <person name="Ali M."/>
            <person name="Haroon M.F."/>
            <person name="Narita Y."/>
            <person name="Zhang L."/>
            <person name="Rangel Shaw D."/>
            <person name="Okabe S."/>
            <person name="Saikaly P.E."/>
        </authorList>
    </citation>
    <scope>NUCLEOTIDE SEQUENCE [LARGE SCALE GENOMIC DNA]</scope>
    <source>
        <strain evidence="12 13">40</strain>
    </source>
</reference>
<proteinExistence type="inferred from homology"/>
<evidence type="ECO:0000256" key="5">
    <source>
        <dbReference type="ARBA" id="ARBA00022679"/>
    </source>
</evidence>
<dbReference type="PANTHER" id="PTHR11601">
    <property type="entry name" value="CYSTEINE DESULFURYLASE FAMILY MEMBER"/>
    <property type="match status" value="1"/>
</dbReference>
<dbReference type="AlphaFoldDB" id="A0A1V6LYR1"/>
<feature type="domain" description="Aminotransferase class V" evidence="11">
    <location>
        <begin position="4"/>
        <end position="364"/>
    </location>
</feature>
<keyword evidence="5" id="KW-0808">Transferase</keyword>
<evidence type="ECO:0000313" key="12">
    <source>
        <dbReference type="EMBL" id="OQD45273.1"/>
    </source>
</evidence>
<dbReference type="InterPro" id="IPR015424">
    <property type="entry name" value="PyrdxlP-dep_Trfase"/>
</dbReference>
<evidence type="ECO:0000313" key="13">
    <source>
        <dbReference type="Proteomes" id="UP000242219"/>
    </source>
</evidence>
<evidence type="ECO:0000256" key="1">
    <source>
        <dbReference type="ARBA" id="ARBA00001933"/>
    </source>
</evidence>
<dbReference type="InterPro" id="IPR015421">
    <property type="entry name" value="PyrdxlP-dep_Trfase_major"/>
</dbReference>
<dbReference type="InterPro" id="IPR016454">
    <property type="entry name" value="Cysteine_dSase"/>
</dbReference>
<dbReference type="Gene3D" id="3.40.640.10">
    <property type="entry name" value="Type I PLP-dependent aspartate aminotransferase-like (Major domain)"/>
    <property type="match status" value="1"/>
</dbReference>
<dbReference type="Proteomes" id="UP000242219">
    <property type="component" value="Unassembled WGS sequence"/>
</dbReference>
<comment type="similarity">
    <text evidence="3">Belongs to the class-V pyridoxal-phosphate-dependent aminotransferase family. NifS/IscS subfamily.</text>
</comment>
<keyword evidence="9" id="KW-0411">Iron-sulfur</keyword>
<dbReference type="InterPro" id="IPR000192">
    <property type="entry name" value="Aminotrans_V_dom"/>
</dbReference>
<evidence type="ECO:0000256" key="8">
    <source>
        <dbReference type="ARBA" id="ARBA00023004"/>
    </source>
</evidence>
<dbReference type="Pfam" id="PF00266">
    <property type="entry name" value="Aminotran_5"/>
    <property type="match status" value="1"/>
</dbReference>
<dbReference type="PANTHER" id="PTHR11601:SF34">
    <property type="entry name" value="CYSTEINE DESULFURASE"/>
    <property type="match status" value="1"/>
</dbReference>
<keyword evidence="6" id="KW-0479">Metal-binding</keyword>
<dbReference type="GO" id="GO:0031071">
    <property type="term" value="F:cysteine desulfurase activity"/>
    <property type="evidence" value="ECO:0007669"/>
    <property type="project" value="UniProtKB-EC"/>
</dbReference>
<evidence type="ECO:0000259" key="11">
    <source>
        <dbReference type="Pfam" id="PF00266"/>
    </source>
</evidence>
<gene>
    <name evidence="12" type="ORF">BIY37_09085</name>
</gene>
<dbReference type="RefSeq" id="WP_070067508.1">
    <property type="nucleotide sequence ID" value="NZ_MJUW02000098.1"/>
</dbReference>
<evidence type="ECO:0000256" key="6">
    <source>
        <dbReference type="ARBA" id="ARBA00022723"/>
    </source>
</evidence>
<evidence type="ECO:0000256" key="9">
    <source>
        <dbReference type="ARBA" id="ARBA00023014"/>
    </source>
</evidence>
<dbReference type="Gene3D" id="3.90.1150.10">
    <property type="entry name" value="Aspartate Aminotransferase, domain 1"/>
    <property type="match status" value="1"/>
</dbReference>
<accession>A0A1V6LYR1</accession>
<evidence type="ECO:0000256" key="4">
    <source>
        <dbReference type="ARBA" id="ARBA00012239"/>
    </source>
</evidence>
<name>A0A1V6LYR1_9BACT</name>
<dbReference type="InterPro" id="IPR015422">
    <property type="entry name" value="PyrdxlP-dep_Trfase_small"/>
</dbReference>
<dbReference type="EMBL" id="MJUW02000098">
    <property type="protein sequence ID" value="OQD45273.1"/>
    <property type="molecule type" value="Genomic_DNA"/>
</dbReference>
<dbReference type="GO" id="GO:0051536">
    <property type="term" value="F:iron-sulfur cluster binding"/>
    <property type="evidence" value="ECO:0007669"/>
    <property type="project" value="UniProtKB-KW"/>
</dbReference>
<dbReference type="GO" id="GO:0046872">
    <property type="term" value="F:metal ion binding"/>
    <property type="evidence" value="ECO:0007669"/>
    <property type="project" value="UniProtKB-KW"/>
</dbReference>
<sequence length="388" mass="41769">MTKIYMDNISGTPIHPKVIEAMTPFLKDGFGNPSNLHQFGRATSEAIQAARGQVAHLINAKPNEIIFTSSGTEANNLALKGMLAAHKKKGNHVITTQIEHFSVLNPLKSLEKSGYEVTYLPVDKYGMVNPDDVKKAIKATTTMVSIMYANGEIGTIEPIKEIVTITKERGVLFHTDAVAATGNIPIDVKDVPVDALSMSANQFSGPSGIGALYVREGVRVLPSMEGGVQEGGRRAGTENVIGIVGMGKAAELAKSEMASRMDKVQGLRNQLRDGILKNIHHVYINGHPTHRLPGNLSMCLEYIEGESVLLFLDMQGIAISSGSACTSRSLKASHVIMATGVDAALAQGTVLFSLGINNSEEDVKSILEKLPPTVERLRQMSPLYNQKK</sequence>
<dbReference type="EC" id="2.8.1.7" evidence="4"/>
<keyword evidence="13" id="KW-1185">Reference proteome</keyword>
<dbReference type="PIRSF" id="PIRSF005572">
    <property type="entry name" value="NifS"/>
    <property type="match status" value="1"/>
</dbReference>
<evidence type="ECO:0000256" key="10">
    <source>
        <dbReference type="ARBA" id="ARBA00050776"/>
    </source>
</evidence>
<comment type="caution">
    <text evidence="12">The sequence shown here is derived from an EMBL/GenBank/DDBJ whole genome shotgun (WGS) entry which is preliminary data.</text>
</comment>
<keyword evidence="7" id="KW-0663">Pyridoxal phosphate</keyword>
<organism evidence="12 13">
    <name type="scientific">Candidatus Brocadia sapporoensis</name>
    <dbReference type="NCBI Taxonomy" id="392547"/>
    <lineage>
        <taxon>Bacteria</taxon>
        <taxon>Pseudomonadati</taxon>
        <taxon>Planctomycetota</taxon>
        <taxon>Candidatus Brocadiia</taxon>
        <taxon>Candidatus Brocadiales</taxon>
        <taxon>Candidatus Brocadiaceae</taxon>
        <taxon>Candidatus Brocadia</taxon>
    </lineage>
</organism>
<evidence type="ECO:0000256" key="3">
    <source>
        <dbReference type="ARBA" id="ARBA00006490"/>
    </source>
</evidence>
<keyword evidence="8" id="KW-0408">Iron</keyword>
<comment type="catalytic activity">
    <reaction evidence="10">
        <text>(sulfur carrier)-H + L-cysteine = (sulfur carrier)-SH + L-alanine</text>
        <dbReference type="Rhea" id="RHEA:43892"/>
        <dbReference type="Rhea" id="RHEA-COMP:14737"/>
        <dbReference type="Rhea" id="RHEA-COMP:14739"/>
        <dbReference type="ChEBI" id="CHEBI:29917"/>
        <dbReference type="ChEBI" id="CHEBI:35235"/>
        <dbReference type="ChEBI" id="CHEBI:57972"/>
        <dbReference type="ChEBI" id="CHEBI:64428"/>
        <dbReference type="EC" id="2.8.1.7"/>
    </reaction>
</comment>
<dbReference type="FunFam" id="3.40.640.10:FF:000084">
    <property type="entry name" value="IscS-like cysteine desulfurase"/>
    <property type="match status" value="1"/>
</dbReference>
<comment type="function">
    <text evidence="2">Catalyzes the removal of elemental sulfur atoms from cysteine to produce alanine. Seems to participate in the biosynthesis of the nitrogenase metalloclusters by providing the inorganic sulfur required for the Fe-S core formation.</text>
</comment>
<comment type="cofactor">
    <cofactor evidence="1">
        <name>pyridoxal 5'-phosphate</name>
        <dbReference type="ChEBI" id="CHEBI:597326"/>
    </cofactor>
</comment>
<protein>
    <recommendedName>
        <fullName evidence="4">cysteine desulfurase</fullName>
        <ecNumber evidence="4">2.8.1.7</ecNumber>
    </recommendedName>
</protein>
<evidence type="ECO:0000256" key="2">
    <source>
        <dbReference type="ARBA" id="ARBA00003120"/>
    </source>
</evidence>
<dbReference type="SUPFAM" id="SSF53383">
    <property type="entry name" value="PLP-dependent transferases"/>
    <property type="match status" value="1"/>
</dbReference>